<reference evidence="3 4" key="1">
    <citation type="submission" date="2021-01" db="EMBL/GenBank/DDBJ databases">
        <title>Whole genome shotgun sequence of Plantactinospora mayteni NBRC 109088.</title>
        <authorList>
            <person name="Komaki H."/>
            <person name="Tamura T."/>
        </authorList>
    </citation>
    <scope>NUCLEOTIDE SEQUENCE [LARGE SCALE GENOMIC DNA]</scope>
    <source>
        <strain evidence="3 4">NBRC 109088</strain>
    </source>
</reference>
<dbReference type="CDD" id="cd00093">
    <property type="entry name" value="HTH_XRE"/>
    <property type="match status" value="1"/>
</dbReference>
<accession>A0ABQ4EJP7</accession>
<comment type="caution">
    <text evidence="3">The sequence shown here is derived from an EMBL/GenBank/DDBJ whole genome shotgun (WGS) entry which is preliminary data.</text>
</comment>
<dbReference type="InterPro" id="IPR001387">
    <property type="entry name" value="Cro/C1-type_HTH"/>
</dbReference>
<dbReference type="Pfam" id="PF13560">
    <property type="entry name" value="HTH_31"/>
    <property type="match status" value="1"/>
</dbReference>
<dbReference type="Proteomes" id="UP000621500">
    <property type="component" value="Unassembled WGS sequence"/>
</dbReference>
<feature type="domain" description="DUF5753" evidence="2">
    <location>
        <begin position="135"/>
        <end position="314"/>
    </location>
</feature>
<protein>
    <submittedName>
        <fullName evidence="3">Transcriptional regulator</fullName>
    </submittedName>
</protein>
<dbReference type="Pfam" id="PF19054">
    <property type="entry name" value="DUF5753"/>
    <property type="match status" value="1"/>
</dbReference>
<dbReference type="InterPro" id="IPR010982">
    <property type="entry name" value="Lambda_DNA-bd_dom_sf"/>
</dbReference>
<proteinExistence type="predicted"/>
<organism evidence="3 4">
    <name type="scientific">Plantactinospora mayteni</name>
    <dbReference type="NCBI Taxonomy" id="566021"/>
    <lineage>
        <taxon>Bacteria</taxon>
        <taxon>Bacillati</taxon>
        <taxon>Actinomycetota</taxon>
        <taxon>Actinomycetes</taxon>
        <taxon>Micromonosporales</taxon>
        <taxon>Micromonosporaceae</taxon>
        <taxon>Plantactinospora</taxon>
    </lineage>
</organism>
<evidence type="ECO:0000259" key="2">
    <source>
        <dbReference type="Pfam" id="PF19054"/>
    </source>
</evidence>
<dbReference type="SUPFAM" id="SSF47413">
    <property type="entry name" value="lambda repressor-like DNA-binding domains"/>
    <property type="match status" value="1"/>
</dbReference>
<dbReference type="InterPro" id="IPR043917">
    <property type="entry name" value="DUF5753"/>
</dbReference>
<name>A0ABQ4EJP7_9ACTN</name>
<dbReference type="EMBL" id="BONX01000008">
    <property type="protein sequence ID" value="GIG94920.1"/>
    <property type="molecule type" value="Genomic_DNA"/>
</dbReference>
<feature type="region of interest" description="Disordered" evidence="1">
    <location>
        <begin position="1"/>
        <end position="29"/>
    </location>
</feature>
<keyword evidence="4" id="KW-1185">Reference proteome</keyword>
<evidence type="ECO:0000256" key="1">
    <source>
        <dbReference type="SAM" id="MobiDB-lite"/>
    </source>
</evidence>
<gene>
    <name evidence="3" type="ORF">Pma05_14930</name>
</gene>
<evidence type="ECO:0000313" key="3">
    <source>
        <dbReference type="EMBL" id="GIG94920.1"/>
    </source>
</evidence>
<evidence type="ECO:0000313" key="4">
    <source>
        <dbReference type="Proteomes" id="UP000621500"/>
    </source>
</evidence>
<sequence>MTMAPSGRGSVPDGDVADGEPIIDGGPVFAGGTADPGIAGGPTVLRILLGGQLRKLREAKGVSRDDAGWEIRSSGSKISRMELGRVGFKERDVADLLTLYQVTDETERTALLALARQANNPGWWHRYGDVLPNWFQSYLGLEAAAALIRAYEVQYIPGLLQTREYARAVVLLAHDGAPPDEIERRVELRMDRQKVLTRPGAPQLWAVVDEAALRRPIGGTDVMRGQLEHLIEAGRQPNITVQVIPFRAGGHAAAGGAFSLLRFPDQELPDVVYMEQLTSALYLDKRDDVDYYAAAMERLCVEAVSPTETPAFLRAALADLDS</sequence>